<dbReference type="EMBL" id="JASJOT010000060">
    <property type="protein sequence ID" value="MDJ1498797.1"/>
    <property type="molecule type" value="Genomic_DNA"/>
</dbReference>
<organism evidence="1 2">
    <name type="scientific">Xanthocytophaga flava</name>
    <dbReference type="NCBI Taxonomy" id="3048013"/>
    <lineage>
        <taxon>Bacteria</taxon>
        <taxon>Pseudomonadati</taxon>
        <taxon>Bacteroidota</taxon>
        <taxon>Cytophagia</taxon>
        <taxon>Cytophagales</taxon>
        <taxon>Rhodocytophagaceae</taxon>
        <taxon>Xanthocytophaga</taxon>
    </lineage>
</organism>
<accession>A0ABT7CYG1</accession>
<dbReference type="Proteomes" id="UP001228581">
    <property type="component" value="Unassembled WGS sequence"/>
</dbReference>
<proteinExistence type="predicted"/>
<evidence type="ECO:0000313" key="1">
    <source>
        <dbReference type="EMBL" id="MDJ1498797.1"/>
    </source>
</evidence>
<keyword evidence="2" id="KW-1185">Reference proteome</keyword>
<dbReference type="InterPro" id="IPR016135">
    <property type="entry name" value="UBQ-conjugating_enzyme/RWD"/>
</dbReference>
<dbReference type="RefSeq" id="WP_314005585.1">
    <property type="nucleotide sequence ID" value="NZ_JASJOT010000060.1"/>
</dbReference>
<name>A0ABT7CYG1_9BACT</name>
<protein>
    <submittedName>
        <fullName evidence="1">SEC-C metal-binding domain-containing protein</fullName>
    </submittedName>
</protein>
<comment type="caution">
    <text evidence="1">The sequence shown here is derived from an EMBL/GenBank/DDBJ whole genome shotgun (WGS) entry which is preliminary data.</text>
</comment>
<dbReference type="Gene3D" id="3.10.450.50">
    <property type="match status" value="1"/>
</dbReference>
<dbReference type="InterPro" id="IPR004027">
    <property type="entry name" value="SEC_C_motif"/>
</dbReference>
<dbReference type="SUPFAM" id="SSF54495">
    <property type="entry name" value="UBC-like"/>
    <property type="match status" value="1"/>
</dbReference>
<reference evidence="1 2" key="1">
    <citation type="submission" date="2023-05" db="EMBL/GenBank/DDBJ databases">
        <authorList>
            <person name="Zhang X."/>
        </authorList>
    </citation>
    <scope>NUCLEOTIDE SEQUENCE [LARGE SCALE GENOMIC DNA]</scope>
    <source>
        <strain evidence="1 2">DM2B3-1</strain>
    </source>
</reference>
<dbReference type="Pfam" id="PF02810">
    <property type="entry name" value="SEC-C"/>
    <property type="match status" value="1"/>
</dbReference>
<evidence type="ECO:0000313" key="2">
    <source>
        <dbReference type="Proteomes" id="UP001228581"/>
    </source>
</evidence>
<gene>
    <name evidence="1" type="ORF">QNI19_38060</name>
</gene>
<dbReference type="SUPFAM" id="SSF103642">
    <property type="entry name" value="Sec-C motif"/>
    <property type="match status" value="1"/>
</dbReference>
<sequence length="217" mass="25121">MINQKSILRKDLDLVKELFPKLTFKSSKKYKAWYLIGDLDICDAKGVYWNTFNIKIVIPQTYPYCVPVVIEKSSLIPREDDRHISEQGVCCLDVDHKLLVMAKRGIRLLDFIKQKVYPYFANQLYFEAEGHYAAGEFSHGFAGIKDFYLKDLKLSEIETIISFIEMVLNNTIPGRNDLCPCNSGEKLKNCHLDAVDLLRSIRREQLTQDLQCFNSLE</sequence>